<evidence type="ECO:0000256" key="5">
    <source>
        <dbReference type="ARBA" id="ARBA00022840"/>
    </source>
</evidence>
<feature type="binding site" evidence="8">
    <location>
        <position position="102"/>
    </location>
    <ligand>
        <name>substrate</name>
    </ligand>
</feature>
<dbReference type="InterPro" id="IPR002315">
    <property type="entry name" value="tRNA-synt_gly"/>
</dbReference>
<dbReference type="PANTHER" id="PTHR10745">
    <property type="entry name" value="GLYCYL-TRNA SYNTHETASE/DNA POLYMERASE SUBUNIT GAMMA-2"/>
    <property type="match status" value="1"/>
</dbReference>
<dbReference type="InterPro" id="IPR033731">
    <property type="entry name" value="GlyRS-like_core"/>
</dbReference>
<proteinExistence type="inferred from homology"/>
<dbReference type="HAMAP" id="MF_00253_B">
    <property type="entry name" value="Gly_tRNA_synth_B"/>
    <property type="match status" value="1"/>
</dbReference>
<comment type="subcellular location">
    <subcellularLocation>
        <location evidence="8">Cytoplasm</location>
    </subcellularLocation>
</comment>
<protein>
    <recommendedName>
        <fullName evidence="8">Glycine--tRNA ligase</fullName>
        <ecNumber evidence="8">6.1.1.14</ecNumber>
    </recommendedName>
    <alternativeName>
        <fullName evidence="8">Glycyl-tRNA synthetase</fullName>
        <shortName evidence="8">GlyRS</shortName>
    </alternativeName>
</protein>
<dbReference type="InterPro" id="IPR006195">
    <property type="entry name" value="aa-tRNA-synth_II"/>
</dbReference>
<dbReference type="Proteomes" id="UP001363035">
    <property type="component" value="Unassembled WGS sequence"/>
</dbReference>
<feature type="domain" description="Aminoacyl-transfer RNA synthetases class-II family profile" evidence="9">
    <location>
        <begin position="170"/>
        <end position="393"/>
    </location>
</feature>
<feature type="binding site" evidence="8">
    <location>
        <begin position="237"/>
        <end position="241"/>
    </location>
    <ligand>
        <name>substrate</name>
    </ligand>
</feature>
<keyword evidence="6 8" id="KW-0648">Protein biosynthesis</keyword>
<dbReference type="Gene3D" id="3.30.930.10">
    <property type="entry name" value="Bira Bifunctional Protein, Domain 2"/>
    <property type="match status" value="1"/>
</dbReference>
<evidence type="ECO:0000256" key="1">
    <source>
        <dbReference type="ARBA" id="ARBA00008226"/>
    </source>
</evidence>
<dbReference type="PRINTS" id="PR01043">
    <property type="entry name" value="TRNASYNTHGLY"/>
</dbReference>
<dbReference type="NCBIfam" id="NF003211">
    <property type="entry name" value="PRK04173.1"/>
    <property type="match status" value="1"/>
</dbReference>
<feature type="binding site" evidence="8">
    <location>
        <begin position="348"/>
        <end position="351"/>
    </location>
    <ligand>
        <name>ATP</name>
        <dbReference type="ChEBI" id="CHEBI:30616"/>
    </ligand>
</feature>
<feature type="binding site" evidence="8">
    <location>
        <begin position="304"/>
        <end position="305"/>
    </location>
    <ligand>
        <name>ATP</name>
        <dbReference type="ChEBI" id="CHEBI:30616"/>
    </ligand>
</feature>
<gene>
    <name evidence="8" type="primary">glyQS</name>
    <name evidence="10" type="ORF">VJ786_01750</name>
</gene>
<evidence type="ECO:0000259" key="9">
    <source>
        <dbReference type="PROSITE" id="PS50862"/>
    </source>
</evidence>
<dbReference type="InterPro" id="IPR022961">
    <property type="entry name" value="Gly_tRNA_ligase_bac"/>
</dbReference>
<dbReference type="SUPFAM" id="SSF55681">
    <property type="entry name" value="Class II aaRS and biotin synthetases"/>
    <property type="match status" value="1"/>
</dbReference>
<evidence type="ECO:0000256" key="4">
    <source>
        <dbReference type="ARBA" id="ARBA00022741"/>
    </source>
</evidence>
<dbReference type="InterPro" id="IPR036621">
    <property type="entry name" value="Anticodon-bd_dom_sf"/>
</dbReference>
<keyword evidence="2 8" id="KW-0963">Cytoplasm</keyword>
<dbReference type="InterPro" id="IPR027031">
    <property type="entry name" value="Gly-tRNA_synthase/POLG2"/>
</dbReference>
<evidence type="ECO:0000256" key="2">
    <source>
        <dbReference type="ARBA" id="ARBA00022490"/>
    </source>
</evidence>
<keyword evidence="11" id="KW-1185">Reference proteome</keyword>
<dbReference type="Pfam" id="PF00587">
    <property type="entry name" value="tRNA-synt_2b"/>
    <property type="match status" value="1"/>
</dbReference>
<accession>A0ABU8I260</accession>
<dbReference type="PROSITE" id="PS50862">
    <property type="entry name" value="AA_TRNA_LIGASE_II"/>
    <property type="match status" value="1"/>
</dbReference>
<dbReference type="NCBIfam" id="TIGR00389">
    <property type="entry name" value="glyS_dimeric"/>
    <property type="match status" value="1"/>
</dbReference>
<sequence>MSKQTDDFFKNIISHAKEYGFVFPSSEIYDGLSAVYDYGQLGSELKNNLKTYWWKSMVQLNENIVGIDAAIFMHPTTWKASGHVDGFNDPMIDNKDSKKRYRADQLIEDKIDRYEKDGKTDKAAQLQKDLDDALNADDLARLKTIIEDHNIVCPISGTKNWTDVRQFNLMFATQMGAMADGAEQVYLRPETAQGIFVNFLNVQKTGRMKIPFGIAQIGKAFRNEVIARQFIMRMREFEQMEMQFFVRPGSELDWYKQWKETRLKWHLALGADPNKYRFHDHVKLAHYANAAVDIEYQFPFGFKEVEGIHSRTDFDLKQHQEFSGKKLQYFDPEINQSYIPYVIETSIGLDRLFLTVLANSLVQEDLSTEERQDSRVVLKFHPAIAPVKAAVLPLTKKDGLPEKAREIMAKLKLDYNIQYDEKDSIGKRYRRQDAIGTPFCITVDHQSLEDNTVTIRHRDSMEQERVNAEDLERIIADRVSLSGLLKQLI</sequence>
<comment type="similarity">
    <text evidence="1 8">Belongs to the class-II aminoacyl-tRNA synthetase family.</text>
</comment>
<evidence type="ECO:0000256" key="3">
    <source>
        <dbReference type="ARBA" id="ARBA00022598"/>
    </source>
</evidence>
<dbReference type="GO" id="GO:0004820">
    <property type="term" value="F:glycine-tRNA ligase activity"/>
    <property type="evidence" value="ECO:0007669"/>
    <property type="project" value="UniProtKB-EC"/>
</dbReference>
<dbReference type="Gene3D" id="3.40.50.800">
    <property type="entry name" value="Anticodon-binding domain"/>
    <property type="match status" value="1"/>
</dbReference>
<dbReference type="Gene3D" id="3.30.40.230">
    <property type="match status" value="1"/>
</dbReference>
<feature type="binding site" evidence="8">
    <location>
        <begin position="344"/>
        <end position="348"/>
    </location>
    <ligand>
        <name>substrate</name>
    </ligand>
</feature>
<dbReference type="InterPro" id="IPR002314">
    <property type="entry name" value="aa-tRNA-synt_IIb"/>
</dbReference>
<reference evidence="10 11" key="1">
    <citation type="submission" date="2024-01" db="EMBL/GenBank/DDBJ databases">
        <title>Sphingobacterium tenebrionis sp. nov., a novel endophyte isolated from tenebrio molitor intestines.</title>
        <authorList>
            <person name="Zhang C."/>
        </authorList>
    </citation>
    <scope>NUCLEOTIDE SEQUENCE [LARGE SCALE GENOMIC DNA]</scope>
    <source>
        <strain evidence="10 11">PU5-4</strain>
    </source>
</reference>
<comment type="subunit">
    <text evidence="8">Homodimer.</text>
</comment>
<evidence type="ECO:0000256" key="7">
    <source>
        <dbReference type="ARBA" id="ARBA00023146"/>
    </source>
</evidence>
<dbReference type="SUPFAM" id="SSF52954">
    <property type="entry name" value="Class II aaRS ABD-related"/>
    <property type="match status" value="1"/>
</dbReference>
<dbReference type="RefSeq" id="WP_134776272.1">
    <property type="nucleotide sequence ID" value="NZ_JAYLLN010000002.1"/>
</dbReference>
<keyword evidence="4 8" id="KW-0547">Nucleotide-binding</keyword>
<keyword evidence="5 8" id="KW-0067">ATP-binding</keyword>
<dbReference type="CDD" id="cd00858">
    <property type="entry name" value="GlyRS_anticodon"/>
    <property type="match status" value="1"/>
</dbReference>
<keyword evidence="7 8" id="KW-0030">Aminoacyl-tRNA synthetase</keyword>
<dbReference type="InterPro" id="IPR045864">
    <property type="entry name" value="aa-tRNA-synth_II/BPL/LPL"/>
</dbReference>
<feature type="binding site" evidence="8">
    <location>
        <position position="190"/>
    </location>
    <ligand>
        <name>substrate</name>
    </ligand>
</feature>
<comment type="caution">
    <text evidence="10">The sequence shown here is derived from an EMBL/GenBank/DDBJ whole genome shotgun (WGS) entry which is preliminary data.</text>
</comment>
<evidence type="ECO:0000256" key="6">
    <source>
        <dbReference type="ARBA" id="ARBA00022917"/>
    </source>
</evidence>
<comment type="catalytic activity">
    <reaction evidence="8">
        <text>tRNA(Gly) + glycine + ATP = glycyl-tRNA(Gly) + AMP + diphosphate</text>
        <dbReference type="Rhea" id="RHEA:16013"/>
        <dbReference type="Rhea" id="RHEA-COMP:9664"/>
        <dbReference type="Rhea" id="RHEA-COMP:9683"/>
        <dbReference type="ChEBI" id="CHEBI:30616"/>
        <dbReference type="ChEBI" id="CHEBI:33019"/>
        <dbReference type="ChEBI" id="CHEBI:57305"/>
        <dbReference type="ChEBI" id="CHEBI:78442"/>
        <dbReference type="ChEBI" id="CHEBI:78522"/>
        <dbReference type="ChEBI" id="CHEBI:456215"/>
        <dbReference type="EC" id="6.1.1.14"/>
    </reaction>
</comment>
<dbReference type="CDD" id="cd00774">
    <property type="entry name" value="GlyRS-like_core"/>
    <property type="match status" value="1"/>
</dbReference>
<dbReference type="EMBL" id="JAYLLN010000002">
    <property type="protein sequence ID" value="MEI5983618.1"/>
    <property type="molecule type" value="Genomic_DNA"/>
</dbReference>
<comment type="function">
    <text evidence="8">Catalyzes the attachment of glycine to tRNA(Gly).</text>
</comment>
<name>A0ABU8I260_9SPHI</name>
<evidence type="ECO:0000313" key="10">
    <source>
        <dbReference type="EMBL" id="MEI5983618.1"/>
    </source>
</evidence>
<dbReference type="PANTHER" id="PTHR10745:SF8">
    <property type="entry name" value="DNA POLYMERASE SUBUNIT GAMMA-2, MITOCHONDRIAL"/>
    <property type="match status" value="1"/>
</dbReference>
<keyword evidence="3 8" id="KW-0436">Ligase</keyword>
<evidence type="ECO:0000256" key="8">
    <source>
        <dbReference type="HAMAP-Rule" id="MF_00253"/>
    </source>
</evidence>
<comment type="caution">
    <text evidence="8">Lacks conserved residue(s) required for the propagation of feature annotation.</text>
</comment>
<organism evidence="10 11">
    <name type="scientific">Sphingobacterium tenebrionis</name>
    <dbReference type="NCBI Taxonomy" id="3111775"/>
    <lineage>
        <taxon>Bacteria</taxon>
        <taxon>Pseudomonadati</taxon>
        <taxon>Bacteroidota</taxon>
        <taxon>Sphingobacteriia</taxon>
        <taxon>Sphingobacteriales</taxon>
        <taxon>Sphingobacteriaceae</taxon>
        <taxon>Sphingobacterium</taxon>
    </lineage>
</organism>
<feature type="binding site" evidence="8">
    <location>
        <begin position="222"/>
        <end position="224"/>
    </location>
    <ligand>
        <name>ATP</name>
        <dbReference type="ChEBI" id="CHEBI:30616"/>
    </ligand>
</feature>
<dbReference type="Pfam" id="PF03129">
    <property type="entry name" value="HGTP_anticodon"/>
    <property type="match status" value="1"/>
</dbReference>
<evidence type="ECO:0000313" key="11">
    <source>
        <dbReference type="Proteomes" id="UP001363035"/>
    </source>
</evidence>
<dbReference type="InterPro" id="IPR004154">
    <property type="entry name" value="Anticodon-bd"/>
</dbReference>
<dbReference type="EC" id="6.1.1.14" evidence="8"/>